<sequence length="541" mass="61235">MSDNRMISDENQSAYREGEPNSEPSVRIVPLTFCFVLAAAALVGLGAAVYLGVRGLWLSVYLVLLGAALAAFFAKMLWNSAFFFVRMYRNAQHDRQAQPHLDFVLHEELLNRWSVDDRISEALVSLDGWTTSNPQTPGFSYWLGANLVLRRLDEHGRLLYIRTFPFRREEDAALLSEVLLRLQSSGAAVYRTDLNLNELNVRDLAEAYESLPKSAYDFQQPFEIGKQVREPQFSYPYRTPEMLARKQNQRRRNDTRFFRPVYIVGLVVNLLLALIWIPFWIPQNQGKGFVWETDWHSGALALQLLNITVFIVAGRYWRDTSKRAWRPLRDAACVLAIHMAGLMLAGSYQAGTWGKMKPLAILDLLLAVCLIIAYAFIRTITRKQRLHATSASVDANGQKAKAPQPRKYSSDRVLRPLFVAVLAANFLMAWLLMPNWRYDADAGGYEPLGMYMLATAALLTIAGAYWRKETKGLTPFYAAASVFIVQFIGAMLGLPQEVVWGQARDSLFMNLLSLLIVLYVIFAVLKGIGFLVRKSKADGRD</sequence>
<comment type="caution">
    <text evidence="1">The sequence shown here is derived from an EMBL/GenBank/DDBJ whole genome shotgun (WGS) entry which is preliminary data.</text>
</comment>
<reference evidence="1" key="1">
    <citation type="submission" date="2024-03" db="EMBL/GenBank/DDBJ databases">
        <title>Whole genome sequecning of epiphytes from Marcgravia umbellata leaves.</title>
        <authorList>
            <person name="Kumar G."/>
            <person name="Savka M.A."/>
        </authorList>
    </citation>
    <scope>NUCLEOTIDE SEQUENCE</scope>
    <source>
        <strain evidence="1">RIT_BL5</strain>
    </source>
</reference>
<keyword evidence="2" id="KW-1185">Reference proteome</keyword>
<organism evidence="1 2">
    <name type="scientific">Saccharibacillus sacchari</name>
    <dbReference type="NCBI Taxonomy" id="456493"/>
    <lineage>
        <taxon>Bacteria</taxon>
        <taxon>Bacillati</taxon>
        <taxon>Bacillota</taxon>
        <taxon>Bacilli</taxon>
        <taxon>Bacillales</taxon>
        <taxon>Paenibacillaceae</taxon>
        <taxon>Saccharibacillus</taxon>
    </lineage>
</organism>
<protein>
    <submittedName>
        <fullName evidence="1">Uncharacterized protein</fullName>
    </submittedName>
</protein>
<gene>
    <name evidence="1" type="ORF">WKI47_04920</name>
</gene>
<name>A0ACC6P8K8_9BACL</name>
<dbReference type="Proteomes" id="UP001380953">
    <property type="component" value="Unassembled WGS sequence"/>
</dbReference>
<dbReference type="EMBL" id="JBBKAR010000016">
    <property type="protein sequence ID" value="MEJ8303256.1"/>
    <property type="molecule type" value="Genomic_DNA"/>
</dbReference>
<evidence type="ECO:0000313" key="2">
    <source>
        <dbReference type="Proteomes" id="UP001380953"/>
    </source>
</evidence>
<accession>A0ACC6P8K8</accession>
<evidence type="ECO:0000313" key="1">
    <source>
        <dbReference type="EMBL" id="MEJ8303256.1"/>
    </source>
</evidence>
<proteinExistence type="predicted"/>